<dbReference type="Pfam" id="PF03466">
    <property type="entry name" value="LysR_substrate"/>
    <property type="match status" value="1"/>
</dbReference>
<evidence type="ECO:0000256" key="2">
    <source>
        <dbReference type="ARBA" id="ARBA00023015"/>
    </source>
</evidence>
<dbReference type="Pfam" id="PF00126">
    <property type="entry name" value="HTH_1"/>
    <property type="match status" value="1"/>
</dbReference>
<dbReference type="SUPFAM" id="SSF46785">
    <property type="entry name" value="Winged helix' DNA-binding domain"/>
    <property type="match status" value="1"/>
</dbReference>
<dbReference type="InterPro" id="IPR005119">
    <property type="entry name" value="LysR_subst-bd"/>
</dbReference>
<dbReference type="RefSeq" id="WP_047232272.1">
    <property type="nucleotide sequence ID" value="NZ_JNBQ01000005.1"/>
</dbReference>
<dbReference type="InterPro" id="IPR036390">
    <property type="entry name" value="WH_DNA-bd_sf"/>
</dbReference>
<dbReference type="InterPro" id="IPR000847">
    <property type="entry name" value="LysR_HTH_N"/>
</dbReference>
<evidence type="ECO:0000313" key="7">
    <source>
        <dbReference type="Proteomes" id="UP000035265"/>
    </source>
</evidence>
<keyword evidence="7" id="KW-1185">Reference proteome</keyword>
<dbReference type="InterPro" id="IPR036388">
    <property type="entry name" value="WH-like_DNA-bd_sf"/>
</dbReference>
<protein>
    <submittedName>
        <fullName evidence="6">LysR family transcriptional regulator</fullName>
    </submittedName>
</protein>
<keyword evidence="2" id="KW-0805">Transcription regulation</keyword>
<dbReference type="PANTHER" id="PTHR30346">
    <property type="entry name" value="TRANSCRIPTIONAL DUAL REGULATOR HCAR-RELATED"/>
    <property type="match status" value="1"/>
</dbReference>
<name>A0A0H2L4Z8_9MICO</name>
<evidence type="ECO:0000259" key="5">
    <source>
        <dbReference type="PROSITE" id="PS50931"/>
    </source>
</evidence>
<comment type="caution">
    <text evidence="6">The sequence shown here is derived from an EMBL/GenBank/DDBJ whole genome shotgun (WGS) entry which is preliminary data.</text>
</comment>
<gene>
    <name evidence="6" type="ORF">FB00_07600</name>
</gene>
<reference evidence="6 7" key="1">
    <citation type="submission" date="2014-05" db="EMBL/GenBank/DDBJ databases">
        <title>Cellulosimicrobium funkei U11 genome.</title>
        <authorList>
            <person name="Hu C."/>
            <person name="Gong Y."/>
            <person name="Wan W."/>
            <person name="Jiang M."/>
        </authorList>
    </citation>
    <scope>NUCLEOTIDE SEQUENCE [LARGE SCALE GENOMIC DNA]</scope>
    <source>
        <strain evidence="6 7">U11</strain>
    </source>
</reference>
<evidence type="ECO:0000256" key="4">
    <source>
        <dbReference type="ARBA" id="ARBA00023163"/>
    </source>
</evidence>
<feature type="domain" description="HTH lysR-type" evidence="5">
    <location>
        <begin position="1"/>
        <end position="58"/>
    </location>
</feature>
<keyword evidence="4" id="KW-0804">Transcription</keyword>
<comment type="similarity">
    <text evidence="1">Belongs to the LysR transcriptional regulatory family.</text>
</comment>
<accession>A0A0H2L4Z8</accession>
<sequence>MDLRDIEIFLTLADELHFGRTAERLHVSPARVSQAISRQERRMGTTLFERTSRRVELTPVGARLRDDLRQGYELIQSGIAAASRTGERPAGLLRVAAMGIVGHELQPVVDEFTARHPGCSVERREFHFSDPFGSLREGVADLQVTWTPVREPDVVVGPRVLTEGRVLAVAAAHPLAGEDGVSVEALGDHIVLDLGAGVPSYWEEAMVPRRTPAGRPVLRGPVARTFHEVLTVVASGEAVTPLNAHVRRYYTHPGVVYVPIVDVPDTEWVLVWSRDRETAEVRAFAQIARELGSRAI</sequence>
<dbReference type="GO" id="GO:0003700">
    <property type="term" value="F:DNA-binding transcription factor activity"/>
    <property type="evidence" value="ECO:0007669"/>
    <property type="project" value="InterPro"/>
</dbReference>
<dbReference type="Gene3D" id="3.40.190.10">
    <property type="entry name" value="Periplasmic binding protein-like II"/>
    <property type="match status" value="2"/>
</dbReference>
<dbReference type="Proteomes" id="UP000035265">
    <property type="component" value="Unassembled WGS sequence"/>
</dbReference>
<dbReference type="STRING" id="264251.FB00_07600"/>
<organism evidence="6 7">
    <name type="scientific">Cellulosimicrobium funkei</name>
    <dbReference type="NCBI Taxonomy" id="264251"/>
    <lineage>
        <taxon>Bacteria</taxon>
        <taxon>Bacillati</taxon>
        <taxon>Actinomycetota</taxon>
        <taxon>Actinomycetes</taxon>
        <taxon>Micrococcales</taxon>
        <taxon>Promicromonosporaceae</taxon>
        <taxon>Cellulosimicrobium</taxon>
    </lineage>
</organism>
<dbReference type="SUPFAM" id="SSF53850">
    <property type="entry name" value="Periplasmic binding protein-like II"/>
    <property type="match status" value="1"/>
</dbReference>
<dbReference type="GO" id="GO:0003677">
    <property type="term" value="F:DNA binding"/>
    <property type="evidence" value="ECO:0007669"/>
    <property type="project" value="UniProtKB-KW"/>
</dbReference>
<evidence type="ECO:0000256" key="3">
    <source>
        <dbReference type="ARBA" id="ARBA00023125"/>
    </source>
</evidence>
<dbReference type="AlphaFoldDB" id="A0A0H2L4Z8"/>
<dbReference type="GO" id="GO:0032993">
    <property type="term" value="C:protein-DNA complex"/>
    <property type="evidence" value="ECO:0007669"/>
    <property type="project" value="TreeGrafter"/>
</dbReference>
<dbReference type="PANTHER" id="PTHR30346:SF0">
    <property type="entry name" value="HCA OPERON TRANSCRIPTIONAL ACTIVATOR HCAR"/>
    <property type="match status" value="1"/>
</dbReference>
<keyword evidence="3" id="KW-0238">DNA-binding</keyword>
<dbReference type="PROSITE" id="PS50931">
    <property type="entry name" value="HTH_LYSR"/>
    <property type="match status" value="1"/>
</dbReference>
<dbReference type="PATRIC" id="fig|264251.5.peg.1546"/>
<evidence type="ECO:0000313" key="6">
    <source>
        <dbReference type="EMBL" id="KLN35282.1"/>
    </source>
</evidence>
<dbReference type="Gene3D" id="1.10.10.10">
    <property type="entry name" value="Winged helix-like DNA-binding domain superfamily/Winged helix DNA-binding domain"/>
    <property type="match status" value="1"/>
</dbReference>
<proteinExistence type="inferred from homology"/>
<dbReference type="EMBL" id="JNBQ01000005">
    <property type="protein sequence ID" value="KLN35282.1"/>
    <property type="molecule type" value="Genomic_DNA"/>
</dbReference>
<dbReference type="FunFam" id="1.10.10.10:FF:000001">
    <property type="entry name" value="LysR family transcriptional regulator"/>
    <property type="match status" value="1"/>
</dbReference>
<evidence type="ECO:0000256" key="1">
    <source>
        <dbReference type="ARBA" id="ARBA00009437"/>
    </source>
</evidence>